<dbReference type="KEGG" id="psco:LY89DRAFT_299130"/>
<dbReference type="STRING" id="149040.A0A194XQA4"/>
<feature type="signal peptide" evidence="3">
    <location>
        <begin position="1"/>
        <end position="19"/>
    </location>
</feature>
<dbReference type="InParanoid" id="A0A194XQA4"/>
<keyword evidence="2" id="KW-1133">Transmembrane helix</keyword>
<feature type="transmembrane region" description="Helical" evidence="2">
    <location>
        <begin position="278"/>
        <end position="299"/>
    </location>
</feature>
<reference evidence="4 5" key="1">
    <citation type="submission" date="2015-10" db="EMBL/GenBank/DDBJ databases">
        <title>Full genome of DAOMC 229536 Phialocephala scopiformis, a fungal endophyte of spruce producing the potent anti-insectan compound rugulosin.</title>
        <authorList>
            <consortium name="DOE Joint Genome Institute"/>
            <person name="Walker A.K."/>
            <person name="Frasz S.L."/>
            <person name="Seifert K.A."/>
            <person name="Miller J.D."/>
            <person name="Mondo S.J."/>
            <person name="Labutti K."/>
            <person name="Lipzen A."/>
            <person name="Dockter R."/>
            <person name="Kennedy M."/>
            <person name="Grigoriev I.V."/>
            <person name="Spatafora J.W."/>
        </authorList>
    </citation>
    <scope>NUCLEOTIDE SEQUENCE [LARGE SCALE GENOMIC DNA]</scope>
    <source>
        <strain evidence="4 5">CBS 120377</strain>
    </source>
</reference>
<dbReference type="RefSeq" id="XP_018076795.1">
    <property type="nucleotide sequence ID" value="XM_018206561.1"/>
</dbReference>
<dbReference type="AlphaFoldDB" id="A0A194XQA4"/>
<evidence type="ECO:0000313" key="4">
    <source>
        <dbReference type="EMBL" id="KUJ22440.1"/>
    </source>
</evidence>
<keyword evidence="5" id="KW-1185">Reference proteome</keyword>
<feature type="region of interest" description="Disordered" evidence="1">
    <location>
        <begin position="380"/>
        <end position="409"/>
    </location>
</feature>
<protein>
    <submittedName>
        <fullName evidence="4">Uncharacterized protein</fullName>
    </submittedName>
</protein>
<feature type="compositionally biased region" description="Basic and acidic residues" evidence="1">
    <location>
        <begin position="383"/>
        <end position="394"/>
    </location>
</feature>
<accession>A0A194XQA4</accession>
<dbReference type="OrthoDB" id="3945378at2759"/>
<keyword evidence="2" id="KW-0812">Transmembrane</keyword>
<evidence type="ECO:0000256" key="3">
    <source>
        <dbReference type="SAM" id="SignalP"/>
    </source>
</evidence>
<organism evidence="4 5">
    <name type="scientific">Mollisia scopiformis</name>
    <name type="common">Conifer needle endophyte fungus</name>
    <name type="synonym">Phialocephala scopiformis</name>
    <dbReference type="NCBI Taxonomy" id="149040"/>
    <lineage>
        <taxon>Eukaryota</taxon>
        <taxon>Fungi</taxon>
        <taxon>Dikarya</taxon>
        <taxon>Ascomycota</taxon>
        <taxon>Pezizomycotina</taxon>
        <taxon>Leotiomycetes</taxon>
        <taxon>Helotiales</taxon>
        <taxon>Mollisiaceae</taxon>
        <taxon>Mollisia</taxon>
    </lineage>
</organism>
<evidence type="ECO:0000313" key="5">
    <source>
        <dbReference type="Proteomes" id="UP000070700"/>
    </source>
</evidence>
<feature type="chain" id="PRO_5008268496" evidence="3">
    <location>
        <begin position="20"/>
        <end position="409"/>
    </location>
</feature>
<dbReference type="GeneID" id="28816287"/>
<evidence type="ECO:0000256" key="1">
    <source>
        <dbReference type="SAM" id="MobiDB-lite"/>
    </source>
</evidence>
<keyword evidence="2" id="KW-0472">Membrane</keyword>
<sequence length="409" mass="46280">MRSRLLLVFIFSVFVFCQAEISLLGTNQGNEWVQAARLEARDDTVIDCKFVGNADFYGIGVRIGFYLIWIAGFLDFTFNPSSSVAVGDAQTIFDFANVIAIIVLNNQQRPLSDTTSTDRKPVFVPIILLYMFFGGAIVSATTTASFPEDWLKGSKAKKFSTAVRQIFVHSTFLAMMGYGIYFFVSGYRNFDLVAPCKDPPVGPLLFPLSDPVSFTDSPIIGIILMPLILILYILVLYVAVQRYSDLKDGSSRTRFQSWMPRSKYHRINDWLRSSERQLSWTILGALLMLTSILWSIVALEWTIAKNDIQGVNDVSTTGQLIPLIIGIFSLPTTFWSIYKSHVEEKRTDNEQKEESEFDTPLKHLTFKDAGLESPMGAYMSIQPRHEHNMEDQSDMRPASSQELREARTF</sequence>
<feature type="transmembrane region" description="Helical" evidence="2">
    <location>
        <begin position="59"/>
        <end position="78"/>
    </location>
</feature>
<dbReference type="Proteomes" id="UP000070700">
    <property type="component" value="Unassembled WGS sequence"/>
</dbReference>
<proteinExistence type="predicted"/>
<name>A0A194XQA4_MOLSC</name>
<evidence type="ECO:0000256" key="2">
    <source>
        <dbReference type="SAM" id="Phobius"/>
    </source>
</evidence>
<feature type="transmembrane region" description="Helical" evidence="2">
    <location>
        <begin position="319"/>
        <end position="338"/>
    </location>
</feature>
<feature type="transmembrane region" description="Helical" evidence="2">
    <location>
        <begin position="219"/>
        <end position="240"/>
    </location>
</feature>
<keyword evidence="3" id="KW-0732">Signal</keyword>
<feature type="transmembrane region" description="Helical" evidence="2">
    <location>
        <begin position="166"/>
        <end position="184"/>
    </location>
</feature>
<feature type="transmembrane region" description="Helical" evidence="2">
    <location>
        <begin position="124"/>
        <end position="146"/>
    </location>
</feature>
<dbReference type="EMBL" id="KQ947406">
    <property type="protein sequence ID" value="KUJ22440.1"/>
    <property type="molecule type" value="Genomic_DNA"/>
</dbReference>
<gene>
    <name evidence="4" type="ORF">LY89DRAFT_299130</name>
</gene>